<keyword evidence="1" id="KW-1133">Transmembrane helix</keyword>
<evidence type="ECO:0000313" key="3">
    <source>
        <dbReference type="Proteomes" id="UP000799766"/>
    </source>
</evidence>
<proteinExistence type="predicted"/>
<feature type="transmembrane region" description="Helical" evidence="1">
    <location>
        <begin position="57"/>
        <end position="75"/>
    </location>
</feature>
<evidence type="ECO:0000256" key="1">
    <source>
        <dbReference type="SAM" id="Phobius"/>
    </source>
</evidence>
<keyword evidence="3" id="KW-1185">Reference proteome</keyword>
<gene>
    <name evidence="2" type="ORF">BDY21DRAFT_358651</name>
</gene>
<evidence type="ECO:0000313" key="2">
    <source>
        <dbReference type="EMBL" id="KAF2452618.1"/>
    </source>
</evidence>
<feature type="transmembrane region" description="Helical" evidence="1">
    <location>
        <begin position="20"/>
        <end position="36"/>
    </location>
</feature>
<organism evidence="2 3">
    <name type="scientific">Lineolata rhizophorae</name>
    <dbReference type="NCBI Taxonomy" id="578093"/>
    <lineage>
        <taxon>Eukaryota</taxon>
        <taxon>Fungi</taxon>
        <taxon>Dikarya</taxon>
        <taxon>Ascomycota</taxon>
        <taxon>Pezizomycotina</taxon>
        <taxon>Dothideomycetes</taxon>
        <taxon>Dothideomycetes incertae sedis</taxon>
        <taxon>Lineolatales</taxon>
        <taxon>Lineolataceae</taxon>
        <taxon>Lineolata</taxon>
    </lineage>
</organism>
<keyword evidence="1" id="KW-0812">Transmembrane</keyword>
<keyword evidence="1" id="KW-0472">Membrane</keyword>
<dbReference type="AlphaFoldDB" id="A0A6A6NLS2"/>
<dbReference type="Proteomes" id="UP000799766">
    <property type="component" value="Unassembled WGS sequence"/>
</dbReference>
<dbReference type="EMBL" id="MU001706">
    <property type="protein sequence ID" value="KAF2452618.1"/>
    <property type="molecule type" value="Genomic_DNA"/>
</dbReference>
<sequence>MDYAERLAAGFGGWPRTRGAGNAIGGCAGGVGLLLVRLARTYEVCTRRELLRAKHVGLWWMFLPNRGLFGLVGILDWTDSIAPV</sequence>
<protein>
    <submittedName>
        <fullName evidence="2">Uncharacterized protein</fullName>
    </submittedName>
</protein>
<accession>A0A6A6NLS2</accession>
<name>A0A6A6NLS2_9PEZI</name>
<reference evidence="2" key="1">
    <citation type="journal article" date="2020" name="Stud. Mycol.">
        <title>101 Dothideomycetes genomes: a test case for predicting lifestyles and emergence of pathogens.</title>
        <authorList>
            <person name="Haridas S."/>
            <person name="Albert R."/>
            <person name="Binder M."/>
            <person name="Bloem J."/>
            <person name="Labutti K."/>
            <person name="Salamov A."/>
            <person name="Andreopoulos B."/>
            <person name="Baker S."/>
            <person name="Barry K."/>
            <person name="Bills G."/>
            <person name="Bluhm B."/>
            <person name="Cannon C."/>
            <person name="Castanera R."/>
            <person name="Culley D."/>
            <person name="Daum C."/>
            <person name="Ezra D."/>
            <person name="Gonzalez J."/>
            <person name="Henrissat B."/>
            <person name="Kuo A."/>
            <person name="Liang C."/>
            <person name="Lipzen A."/>
            <person name="Lutzoni F."/>
            <person name="Magnuson J."/>
            <person name="Mondo S."/>
            <person name="Nolan M."/>
            <person name="Ohm R."/>
            <person name="Pangilinan J."/>
            <person name="Park H.-J."/>
            <person name="Ramirez L."/>
            <person name="Alfaro M."/>
            <person name="Sun H."/>
            <person name="Tritt A."/>
            <person name="Yoshinaga Y."/>
            <person name="Zwiers L.-H."/>
            <person name="Turgeon B."/>
            <person name="Goodwin S."/>
            <person name="Spatafora J."/>
            <person name="Crous P."/>
            <person name="Grigoriev I."/>
        </authorList>
    </citation>
    <scope>NUCLEOTIDE SEQUENCE</scope>
    <source>
        <strain evidence="2">ATCC 16933</strain>
    </source>
</reference>